<sequence length="47" mass="5267">MKKINKKAQEEMLGFGLIIIIVLVIMMVFLGFSLRNSEKQGVRANSA</sequence>
<evidence type="ECO:0000313" key="2">
    <source>
        <dbReference type="EMBL" id="GAG23113.1"/>
    </source>
</evidence>
<comment type="caution">
    <text evidence="2">The sequence shown here is derived from an EMBL/GenBank/DDBJ whole genome shotgun (WGS) entry which is preliminary data.</text>
</comment>
<protein>
    <submittedName>
        <fullName evidence="2">Uncharacterized protein</fullName>
    </submittedName>
</protein>
<gene>
    <name evidence="2" type="ORF">S01H1_55168</name>
</gene>
<accession>X0WF22</accession>
<evidence type="ECO:0000256" key="1">
    <source>
        <dbReference type="SAM" id="Phobius"/>
    </source>
</evidence>
<name>X0WF22_9ZZZZ</name>
<keyword evidence="1" id="KW-0472">Membrane</keyword>
<proteinExistence type="predicted"/>
<dbReference type="AlphaFoldDB" id="X0WF22"/>
<feature type="non-terminal residue" evidence="2">
    <location>
        <position position="47"/>
    </location>
</feature>
<reference evidence="2" key="1">
    <citation type="journal article" date="2014" name="Front. Microbiol.">
        <title>High frequency of phylogenetically diverse reductive dehalogenase-homologous genes in deep subseafloor sedimentary metagenomes.</title>
        <authorList>
            <person name="Kawai M."/>
            <person name="Futagami T."/>
            <person name="Toyoda A."/>
            <person name="Takaki Y."/>
            <person name="Nishi S."/>
            <person name="Hori S."/>
            <person name="Arai W."/>
            <person name="Tsubouchi T."/>
            <person name="Morono Y."/>
            <person name="Uchiyama I."/>
            <person name="Ito T."/>
            <person name="Fujiyama A."/>
            <person name="Inagaki F."/>
            <person name="Takami H."/>
        </authorList>
    </citation>
    <scope>NUCLEOTIDE SEQUENCE</scope>
    <source>
        <strain evidence="2">Expedition CK06-06</strain>
    </source>
</reference>
<keyword evidence="1" id="KW-0812">Transmembrane</keyword>
<keyword evidence="1" id="KW-1133">Transmembrane helix</keyword>
<organism evidence="2">
    <name type="scientific">marine sediment metagenome</name>
    <dbReference type="NCBI Taxonomy" id="412755"/>
    <lineage>
        <taxon>unclassified sequences</taxon>
        <taxon>metagenomes</taxon>
        <taxon>ecological metagenomes</taxon>
    </lineage>
</organism>
<feature type="transmembrane region" description="Helical" evidence="1">
    <location>
        <begin position="12"/>
        <end position="32"/>
    </location>
</feature>
<dbReference type="EMBL" id="BARS01035842">
    <property type="protein sequence ID" value="GAG23113.1"/>
    <property type="molecule type" value="Genomic_DNA"/>
</dbReference>